<gene>
    <name evidence="3" type="primary">LOC104788770</name>
</gene>
<reference evidence="2" key="1">
    <citation type="journal article" date="2014" name="Nat. Commun.">
        <title>The emerging biofuel crop Camelina sativa retains a highly undifferentiated hexaploid genome structure.</title>
        <authorList>
            <person name="Kagale S."/>
            <person name="Koh C."/>
            <person name="Nixon J."/>
            <person name="Bollina V."/>
            <person name="Clarke W.E."/>
            <person name="Tuteja R."/>
            <person name="Spillane C."/>
            <person name="Robinson S.J."/>
            <person name="Links M.G."/>
            <person name="Clarke C."/>
            <person name="Higgins E.E."/>
            <person name="Huebert T."/>
            <person name="Sharpe A.G."/>
            <person name="Parkin I.A."/>
        </authorList>
    </citation>
    <scope>NUCLEOTIDE SEQUENCE [LARGE SCALE GENOMIC DNA]</scope>
    <source>
        <strain evidence="2">cv. DH55</strain>
    </source>
</reference>
<dbReference type="Proteomes" id="UP000694864">
    <property type="component" value="Chromosome 5"/>
</dbReference>
<dbReference type="InterPro" id="IPR005174">
    <property type="entry name" value="KIB1-4_b-propeller"/>
</dbReference>
<feature type="domain" description="KIB1-4 beta-propeller" evidence="1">
    <location>
        <begin position="27"/>
        <end position="255"/>
    </location>
</feature>
<sequence>MHIKGDAIPRPLRFPTCELRFPFQREKLHCMSLHNPAFSKDCWVLSTLDLTPLLHNPFTRETSFYLLPRTRNCRWLAFSAAPTSASCMVISYTQFRATVVIETWRPGETVWTTHSFENQLPFRNSGKCVFSDGMFYCLSTCGYLGVFHPSKEATWNVLPLKKPCPAFDVFDYFNPVFLTEHQGDIFVIYTHSDNSNPTVFKLNSKRNEWQEKKDLGGLTIFTSLPASFVRAGLSTEHRNKIYPSCIDEFEQYGTYYSLGDLKSSDPPPTHRVSRHRLWVEPPPNNNVHL</sequence>
<keyword evidence="2" id="KW-1185">Reference proteome</keyword>
<evidence type="ECO:0000313" key="2">
    <source>
        <dbReference type="Proteomes" id="UP000694864"/>
    </source>
</evidence>
<dbReference type="RefSeq" id="XP_010512854.1">
    <property type="nucleotide sequence ID" value="XM_010514552.1"/>
</dbReference>
<organism evidence="2 3">
    <name type="scientific">Camelina sativa</name>
    <name type="common">False flax</name>
    <name type="synonym">Myagrum sativum</name>
    <dbReference type="NCBI Taxonomy" id="90675"/>
    <lineage>
        <taxon>Eukaryota</taxon>
        <taxon>Viridiplantae</taxon>
        <taxon>Streptophyta</taxon>
        <taxon>Embryophyta</taxon>
        <taxon>Tracheophyta</taxon>
        <taxon>Spermatophyta</taxon>
        <taxon>Magnoliopsida</taxon>
        <taxon>eudicotyledons</taxon>
        <taxon>Gunneridae</taxon>
        <taxon>Pentapetalae</taxon>
        <taxon>rosids</taxon>
        <taxon>malvids</taxon>
        <taxon>Brassicales</taxon>
        <taxon>Brassicaceae</taxon>
        <taxon>Camelineae</taxon>
        <taxon>Camelina</taxon>
    </lineage>
</organism>
<name>A0ABM0ZAR2_CAMSA</name>
<evidence type="ECO:0000259" key="1">
    <source>
        <dbReference type="Pfam" id="PF03478"/>
    </source>
</evidence>
<dbReference type="PANTHER" id="PTHR33127:SF5">
    <property type="entry name" value="TRANSMEMBRANE PROTEIN"/>
    <property type="match status" value="1"/>
</dbReference>
<dbReference type="Pfam" id="PF03478">
    <property type="entry name" value="Beta-prop_KIB1-4"/>
    <property type="match status" value="1"/>
</dbReference>
<reference evidence="3" key="2">
    <citation type="submission" date="2025-08" db="UniProtKB">
        <authorList>
            <consortium name="RefSeq"/>
        </authorList>
    </citation>
    <scope>IDENTIFICATION</scope>
    <source>
        <tissue evidence="3">Leaf</tissue>
    </source>
</reference>
<proteinExistence type="predicted"/>
<dbReference type="PANTHER" id="PTHR33127">
    <property type="entry name" value="TRANSMEMBRANE PROTEIN"/>
    <property type="match status" value="1"/>
</dbReference>
<evidence type="ECO:0000313" key="3">
    <source>
        <dbReference type="RefSeq" id="XP_010512854.1"/>
    </source>
</evidence>
<protein>
    <submittedName>
        <fullName evidence="3">F-box/kelch-repeat protein At3g18720-like</fullName>
    </submittedName>
</protein>
<dbReference type="GeneID" id="104788770"/>
<accession>A0ABM0ZAR2</accession>